<dbReference type="Pfam" id="PF12937">
    <property type="entry name" value="F-box-like"/>
    <property type="match status" value="1"/>
</dbReference>
<dbReference type="EMBL" id="OZ034819">
    <property type="protein sequence ID" value="CAL1397004.1"/>
    <property type="molecule type" value="Genomic_DNA"/>
</dbReference>
<dbReference type="Proteomes" id="UP001497516">
    <property type="component" value="Chromosome 6"/>
</dbReference>
<gene>
    <name evidence="2" type="ORF">LTRI10_LOCUS37335</name>
</gene>
<dbReference type="SMART" id="SM00256">
    <property type="entry name" value="FBOX"/>
    <property type="match status" value="1"/>
</dbReference>
<dbReference type="CDD" id="cd22157">
    <property type="entry name" value="F-box_AtFBW1-like"/>
    <property type="match status" value="1"/>
</dbReference>
<protein>
    <recommendedName>
        <fullName evidence="1">F-box domain-containing protein</fullName>
    </recommendedName>
</protein>
<dbReference type="Pfam" id="PF24750">
    <property type="entry name" value="b-prop_At3g26010-like"/>
    <property type="match status" value="1"/>
</dbReference>
<accession>A0AAV2FFD6</accession>
<keyword evidence="3" id="KW-1185">Reference proteome</keyword>
<dbReference type="InterPro" id="IPR056592">
    <property type="entry name" value="Beta-prop_At3g26010-like"/>
</dbReference>
<evidence type="ECO:0000313" key="2">
    <source>
        <dbReference type="EMBL" id="CAL1397004.1"/>
    </source>
</evidence>
<dbReference type="InterPro" id="IPR001810">
    <property type="entry name" value="F-box_dom"/>
</dbReference>
<name>A0AAV2FFD6_9ROSI</name>
<dbReference type="SUPFAM" id="SSF81383">
    <property type="entry name" value="F-box domain"/>
    <property type="match status" value="1"/>
</dbReference>
<dbReference type="PANTHER" id="PTHR35546">
    <property type="entry name" value="F-BOX PROTEIN INTERACTION DOMAIN PROTEIN-RELATED"/>
    <property type="match status" value="1"/>
</dbReference>
<reference evidence="2 3" key="1">
    <citation type="submission" date="2024-04" db="EMBL/GenBank/DDBJ databases">
        <authorList>
            <person name="Fracassetti M."/>
        </authorList>
    </citation>
    <scope>NUCLEOTIDE SEQUENCE [LARGE SCALE GENOMIC DNA]</scope>
</reference>
<organism evidence="2 3">
    <name type="scientific">Linum trigynum</name>
    <dbReference type="NCBI Taxonomy" id="586398"/>
    <lineage>
        <taxon>Eukaryota</taxon>
        <taxon>Viridiplantae</taxon>
        <taxon>Streptophyta</taxon>
        <taxon>Embryophyta</taxon>
        <taxon>Tracheophyta</taxon>
        <taxon>Spermatophyta</taxon>
        <taxon>Magnoliopsida</taxon>
        <taxon>eudicotyledons</taxon>
        <taxon>Gunneridae</taxon>
        <taxon>Pentapetalae</taxon>
        <taxon>rosids</taxon>
        <taxon>fabids</taxon>
        <taxon>Malpighiales</taxon>
        <taxon>Linaceae</taxon>
        <taxon>Linum</taxon>
    </lineage>
</organism>
<dbReference type="AlphaFoldDB" id="A0AAV2FFD6"/>
<dbReference type="InterPro" id="IPR055290">
    <property type="entry name" value="At3g26010-like"/>
</dbReference>
<evidence type="ECO:0000313" key="3">
    <source>
        <dbReference type="Proteomes" id="UP001497516"/>
    </source>
</evidence>
<proteinExistence type="predicted"/>
<sequence>MTENGCSDWDVPLSSLFPPSASRKRGNPPPPPPHLFSKLVDDLVIEILIRLPNPRSSCRCKAVCKRWRSLVADPSFNHRFISHHQTRYQPASLFIPAHDPNSVLSFLPVPDEARPGLRVFDCFKDLLLCGFVKFTCELGRSYFVCNPFTKQWVALPLAPEKPVPSAGSGVGLVCQPRTGSSSSSSNYNLVQQLGDEPEPEPPFLYSEYRFRVVCLFQNEGNQILQLFCSESGKWTQVLIENYVKSPMSNALTWNGKLVWEQIDLSNYMKLSLAAYDPFRPYIPPESVHVPYALWTGLPLAKKNFSVSQGAFHIIVFQVECSRKSLSVWRLEEDGVHWTQQYEMVLKTTTSSSLWGDYKLEHCYVLDLHPEKPEIVFFRYNESSAACIFSCNVRTGMGEPEFIAAGYLHIFDPCWRALQPRVSCWPTPIPRYEQLRGMYDGSYDCWVQNCSTTTLPSMIAHNHRRKGKRSAAEVHYKPCGPRMQKLDVI</sequence>
<feature type="domain" description="F-box" evidence="1">
    <location>
        <begin position="39"/>
        <end position="80"/>
    </location>
</feature>
<evidence type="ECO:0000259" key="1">
    <source>
        <dbReference type="SMART" id="SM00256"/>
    </source>
</evidence>
<dbReference type="PANTHER" id="PTHR35546:SF128">
    <property type="entry name" value="F-BOX ASSOCIATED DOMAIN-CONTAINING PROTEIN"/>
    <property type="match status" value="1"/>
</dbReference>
<dbReference type="Gene3D" id="1.20.1280.50">
    <property type="match status" value="1"/>
</dbReference>
<dbReference type="InterPro" id="IPR036047">
    <property type="entry name" value="F-box-like_dom_sf"/>
</dbReference>